<proteinExistence type="inferred from homology"/>
<comment type="similarity">
    <text evidence="2">Belongs to the UPF0382 family.</text>
</comment>
<keyword evidence="4 6" id="KW-1133">Transmembrane helix</keyword>
<dbReference type="Proteomes" id="UP000248536">
    <property type="component" value="Chromosome"/>
</dbReference>
<protein>
    <submittedName>
        <fullName evidence="7">UPF0382 membrane protein</fullName>
    </submittedName>
</protein>
<comment type="subcellular location">
    <subcellularLocation>
        <location evidence="1">Membrane</location>
        <topology evidence="1">Multi-pass membrane protein</topology>
    </subcellularLocation>
</comment>
<name>A0A2Z4LQP3_9FLAO</name>
<dbReference type="PANTHER" id="PTHR43461:SF1">
    <property type="entry name" value="TRANSMEMBRANE PROTEIN 256"/>
    <property type="match status" value="1"/>
</dbReference>
<keyword evidence="5 6" id="KW-0472">Membrane</keyword>
<keyword evidence="8" id="KW-1185">Reference proteome</keyword>
<dbReference type="EMBL" id="CP030104">
    <property type="protein sequence ID" value="AWX44113.1"/>
    <property type="molecule type" value="Genomic_DNA"/>
</dbReference>
<dbReference type="AlphaFoldDB" id="A0A2Z4LQP3"/>
<evidence type="ECO:0000313" key="7">
    <source>
        <dbReference type="EMBL" id="AWX44113.1"/>
    </source>
</evidence>
<dbReference type="OrthoDB" id="9802121at2"/>
<reference evidence="7 8" key="1">
    <citation type="submission" date="2018-06" db="EMBL/GenBank/DDBJ databases">
        <title>Spongiibacterium sp. HME9304 Genome sequencing and assembly.</title>
        <authorList>
            <person name="Kang H."/>
            <person name="Kim H."/>
            <person name="Joh K."/>
        </authorList>
    </citation>
    <scope>NUCLEOTIDE SEQUENCE [LARGE SCALE GENOMIC DNA]</scope>
    <source>
        <strain evidence="7 8">HME9304</strain>
    </source>
</reference>
<organism evidence="7 8">
    <name type="scientific">Flagellimonas maritima</name>
    <dbReference type="NCBI Taxonomy" id="1383885"/>
    <lineage>
        <taxon>Bacteria</taxon>
        <taxon>Pseudomonadati</taxon>
        <taxon>Bacteroidota</taxon>
        <taxon>Flavobacteriia</taxon>
        <taxon>Flavobacteriales</taxon>
        <taxon>Flavobacteriaceae</taxon>
        <taxon>Flagellimonas</taxon>
    </lineage>
</organism>
<dbReference type="RefSeq" id="WP_112377618.1">
    <property type="nucleotide sequence ID" value="NZ_CP030104.1"/>
</dbReference>
<evidence type="ECO:0000256" key="6">
    <source>
        <dbReference type="SAM" id="Phobius"/>
    </source>
</evidence>
<gene>
    <name evidence="7" type="ORF">HME9304_01113</name>
</gene>
<dbReference type="InterPro" id="IPR006696">
    <property type="entry name" value="DUF423"/>
</dbReference>
<feature type="transmembrane region" description="Helical" evidence="6">
    <location>
        <begin position="44"/>
        <end position="62"/>
    </location>
</feature>
<dbReference type="GO" id="GO:0005886">
    <property type="term" value="C:plasma membrane"/>
    <property type="evidence" value="ECO:0007669"/>
    <property type="project" value="TreeGrafter"/>
</dbReference>
<dbReference type="PANTHER" id="PTHR43461">
    <property type="entry name" value="TRANSMEMBRANE PROTEIN 256"/>
    <property type="match status" value="1"/>
</dbReference>
<dbReference type="KEGG" id="spon:HME9304_01113"/>
<evidence type="ECO:0000256" key="5">
    <source>
        <dbReference type="ARBA" id="ARBA00023136"/>
    </source>
</evidence>
<feature type="transmembrane region" description="Helical" evidence="6">
    <location>
        <begin position="101"/>
        <end position="124"/>
    </location>
</feature>
<evidence type="ECO:0000256" key="2">
    <source>
        <dbReference type="ARBA" id="ARBA00009694"/>
    </source>
</evidence>
<keyword evidence="3 6" id="KW-0812">Transmembrane</keyword>
<evidence type="ECO:0000256" key="4">
    <source>
        <dbReference type="ARBA" id="ARBA00022989"/>
    </source>
</evidence>
<dbReference type="Pfam" id="PF04241">
    <property type="entry name" value="DUF423"/>
    <property type="match status" value="1"/>
</dbReference>
<feature type="transmembrane region" description="Helical" evidence="6">
    <location>
        <begin position="69"/>
        <end position="89"/>
    </location>
</feature>
<evidence type="ECO:0000313" key="8">
    <source>
        <dbReference type="Proteomes" id="UP000248536"/>
    </source>
</evidence>
<accession>A0A2Z4LQP3</accession>
<sequence length="130" mass="14200">MNKTILTSGILLGILGIILGAFGTHGLEKIVNANAVASFETGVRYQIYHALFLLFLGSWEGLGNKQKKLVFITIILGVLLFSFSIYLLALNGLTTFDFKQIAFVTPVGGTFLIFGWFLAGYYILTGKSVK</sequence>
<evidence type="ECO:0000256" key="3">
    <source>
        <dbReference type="ARBA" id="ARBA00022692"/>
    </source>
</evidence>
<evidence type="ECO:0000256" key="1">
    <source>
        <dbReference type="ARBA" id="ARBA00004141"/>
    </source>
</evidence>